<keyword evidence="3" id="KW-0233">DNA recombination</keyword>
<feature type="region of interest" description="Disordered" evidence="5">
    <location>
        <begin position="674"/>
        <end position="695"/>
    </location>
</feature>
<keyword evidence="2" id="KW-0238">DNA-binding</keyword>
<dbReference type="InterPro" id="IPR006119">
    <property type="entry name" value="Resolv_N"/>
</dbReference>
<comment type="caution">
    <text evidence="7">The sequence shown here is derived from an EMBL/GenBank/DDBJ whole genome shotgun (WGS) entry which is preliminary data.</text>
</comment>
<dbReference type="InterPro" id="IPR036162">
    <property type="entry name" value="Resolvase-like_N_sf"/>
</dbReference>
<dbReference type="EMBL" id="JBEYRS010000026">
    <property type="protein sequence ID" value="MEW2367484.1"/>
    <property type="molecule type" value="Genomic_DNA"/>
</dbReference>
<dbReference type="PANTHER" id="PTHR30461:SF2">
    <property type="entry name" value="SERINE RECOMBINASE PINE-RELATED"/>
    <property type="match status" value="1"/>
</dbReference>
<dbReference type="Pfam" id="PF00239">
    <property type="entry name" value="Resolvase"/>
    <property type="match status" value="1"/>
</dbReference>
<dbReference type="InterPro" id="IPR050639">
    <property type="entry name" value="SSR_resolvase"/>
</dbReference>
<evidence type="ECO:0000256" key="4">
    <source>
        <dbReference type="PROSITE-ProRule" id="PRU10137"/>
    </source>
</evidence>
<evidence type="ECO:0000313" key="7">
    <source>
        <dbReference type="EMBL" id="MEW2367484.1"/>
    </source>
</evidence>
<evidence type="ECO:0000256" key="1">
    <source>
        <dbReference type="ARBA" id="ARBA00022908"/>
    </source>
</evidence>
<dbReference type="PANTHER" id="PTHR30461">
    <property type="entry name" value="DNA-INVERTASE FROM LAMBDOID PROPHAGE"/>
    <property type="match status" value="1"/>
</dbReference>
<evidence type="ECO:0000259" key="6">
    <source>
        <dbReference type="SMART" id="SM00857"/>
    </source>
</evidence>
<dbReference type="InterPro" id="IPR038109">
    <property type="entry name" value="DNA_bind_recomb_sf"/>
</dbReference>
<proteinExistence type="predicted"/>
<keyword evidence="1" id="KW-0229">DNA integration</keyword>
<feature type="domain" description="Resolvase/invertase-type recombinase catalytic" evidence="6">
    <location>
        <begin position="23"/>
        <end position="174"/>
    </location>
</feature>
<name>A0ABV3M706_9ACTN</name>
<dbReference type="PROSITE" id="PS00397">
    <property type="entry name" value="RECOMBINASES_1"/>
    <property type="match status" value="1"/>
</dbReference>
<evidence type="ECO:0000256" key="5">
    <source>
        <dbReference type="SAM" id="MobiDB-lite"/>
    </source>
</evidence>
<dbReference type="Proteomes" id="UP001553843">
    <property type="component" value="Unassembled WGS sequence"/>
</dbReference>
<keyword evidence="8" id="KW-1185">Reference proteome</keyword>
<dbReference type="Gene3D" id="3.90.1750.20">
    <property type="entry name" value="Putative Large Serine Recombinase, Chain B, Domain 2"/>
    <property type="match status" value="1"/>
</dbReference>
<dbReference type="Gene3D" id="3.40.50.1390">
    <property type="entry name" value="Resolvase, N-terminal catalytic domain"/>
    <property type="match status" value="1"/>
</dbReference>
<dbReference type="RefSeq" id="WP_359774926.1">
    <property type="nucleotide sequence ID" value="NZ_JBEYRR010000002.1"/>
</dbReference>
<organism evidence="7 8">
    <name type="scientific">Streptomyces huasconensis</name>
    <dbReference type="NCBI Taxonomy" id="1854574"/>
    <lineage>
        <taxon>Bacteria</taxon>
        <taxon>Bacillati</taxon>
        <taxon>Actinomycetota</taxon>
        <taxon>Actinomycetes</taxon>
        <taxon>Kitasatosporales</taxon>
        <taxon>Streptomycetaceae</taxon>
        <taxon>Streptomyces</taxon>
    </lineage>
</organism>
<evidence type="ECO:0000256" key="2">
    <source>
        <dbReference type="ARBA" id="ARBA00023125"/>
    </source>
</evidence>
<sequence>MGKSVTSAIDIAARAIAGRRLRAVDYLRVSTEDQAKGYGIGYTGKRTAAHIARKQWDHVGTFKDEGESGTLPWELREGATEIMELAVQQPRPFDLVCVYETRAIGRKNRVFWEWVWKLQDLGIFVAVVDDDIDNTTEEGEARMRDKANEAFKELAKIRKRTQGGIQEKAELGGFTGGQARYGYRIVNKGQKGEQQLVLDVCDGGEACTRTDPCEAVHEADVLRLARRVAVRVKKNWEQVALYLNAEGFFTRSGKPWSGPNIRGRLMDEDLLNARIVFRDVKNGAQIGPDGNPVWGESVTIALPPMFTPGEVAELRATQGRAYHRSAIPDRVYPLSGRLLSPCGRHYVGSSPTEEESLHYVCSGKRPEYAGAATCSCSQIYAQGVEEWVWGNVCALLSDRDRLLALADEWVGAVAKQQVDYSTRLSSLDQKIAEQSDTIDLMTGVTAKQVTRQGLTGRAAEIAVEKKLQPFFAELEQLQSERADIELWQSEALEADQRAKDLHALAKSAHGRMEKFTKEQQVEWLALLDISVKVLENPPAMRRGIACPIGDWFRERNRAVPTLSEEVWQQIVEAEGFPNGGLVPRQSGGVAPRVVLEVFLRKAVTGASWPVLEAETGSKGLIGHWKRWSKQGRWDRVMEVMKHCDGVPVAPRHRLPKMEMTGKVRPGVILAATSGEAGGQEGHAQESGPWGGAYWT</sequence>
<feature type="active site" description="O-(5'-phospho-DNA)-serine intermediate" evidence="4">
    <location>
        <position position="30"/>
    </location>
</feature>
<protein>
    <submittedName>
        <fullName evidence="7">Recombinase family protein</fullName>
    </submittedName>
</protein>
<accession>A0ABV3M706</accession>
<dbReference type="SUPFAM" id="SSF53041">
    <property type="entry name" value="Resolvase-like"/>
    <property type="match status" value="1"/>
</dbReference>
<gene>
    <name evidence="7" type="ORF">AB0887_36790</name>
</gene>
<reference evidence="7 8" key="1">
    <citation type="submission" date="2024-06" db="EMBL/GenBank/DDBJ databases">
        <title>The Natural Products Discovery Center: Release of the First 8490 Sequenced Strains for Exploring Actinobacteria Biosynthetic Diversity.</title>
        <authorList>
            <person name="Kalkreuter E."/>
            <person name="Kautsar S.A."/>
            <person name="Yang D."/>
            <person name="Bader C.D."/>
            <person name="Teijaro C.N."/>
            <person name="Fluegel L."/>
            <person name="Davis C.M."/>
            <person name="Simpson J.R."/>
            <person name="Lauterbach L."/>
            <person name="Steele A.D."/>
            <person name="Gui C."/>
            <person name="Meng S."/>
            <person name="Li G."/>
            <person name="Viehrig K."/>
            <person name="Ye F."/>
            <person name="Su P."/>
            <person name="Kiefer A.F."/>
            <person name="Nichols A."/>
            <person name="Cepeda A.J."/>
            <person name="Yan W."/>
            <person name="Fan B."/>
            <person name="Jiang Y."/>
            <person name="Adhikari A."/>
            <person name="Zheng C.-J."/>
            <person name="Schuster L."/>
            <person name="Cowan T.M."/>
            <person name="Smanski M.J."/>
            <person name="Chevrette M.G."/>
            <person name="De Carvalho L.P.S."/>
            <person name="Shen B."/>
        </authorList>
    </citation>
    <scope>NUCLEOTIDE SEQUENCE [LARGE SCALE GENOMIC DNA]</scope>
    <source>
        <strain evidence="7 8">NPDC047833</strain>
    </source>
</reference>
<dbReference type="SMART" id="SM00857">
    <property type="entry name" value="Resolvase"/>
    <property type="match status" value="1"/>
</dbReference>
<evidence type="ECO:0000256" key="3">
    <source>
        <dbReference type="ARBA" id="ARBA00023172"/>
    </source>
</evidence>
<evidence type="ECO:0000313" key="8">
    <source>
        <dbReference type="Proteomes" id="UP001553843"/>
    </source>
</evidence>
<dbReference type="InterPro" id="IPR006118">
    <property type="entry name" value="Recombinase_CS"/>
</dbReference>
<dbReference type="CDD" id="cd00338">
    <property type="entry name" value="Ser_Recombinase"/>
    <property type="match status" value="1"/>
</dbReference>